<dbReference type="Gene3D" id="3.40.50.300">
    <property type="entry name" value="P-loop containing nucleotide triphosphate hydrolases"/>
    <property type="match status" value="1"/>
</dbReference>
<dbReference type="EMBL" id="JAESVB010000013">
    <property type="protein sequence ID" value="MCB8877412.1"/>
    <property type="molecule type" value="Genomic_DNA"/>
</dbReference>
<organism evidence="1 2">
    <name type="scientific">Acidisoma silvae</name>
    <dbReference type="NCBI Taxonomy" id="2802396"/>
    <lineage>
        <taxon>Bacteria</taxon>
        <taxon>Pseudomonadati</taxon>
        <taxon>Pseudomonadota</taxon>
        <taxon>Alphaproteobacteria</taxon>
        <taxon>Acetobacterales</taxon>
        <taxon>Acidocellaceae</taxon>
        <taxon>Acidisoma</taxon>
    </lineage>
</organism>
<dbReference type="RefSeq" id="WP_227323061.1">
    <property type="nucleotide sequence ID" value="NZ_JAESVB010000013.1"/>
</dbReference>
<comment type="caution">
    <text evidence="1">The sequence shown here is derived from an EMBL/GenBank/DDBJ whole genome shotgun (WGS) entry which is preliminary data.</text>
</comment>
<accession>A0A964E0Q5</accession>
<reference evidence="1" key="1">
    <citation type="journal article" date="2021" name="Microorganisms">
        <title>Acidisoma silvae sp. nov. and Acidisomacellulosilytica sp. nov., Two Acidophilic Bacteria Isolated from Decaying Wood, Hydrolyzing Cellulose and Producing Poly-3-hydroxybutyrate.</title>
        <authorList>
            <person name="Mieszkin S."/>
            <person name="Pouder E."/>
            <person name="Uroz S."/>
            <person name="Simon-Colin C."/>
            <person name="Alain K."/>
        </authorList>
    </citation>
    <scope>NUCLEOTIDE SEQUENCE</scope>
    <source>
        <strain evidence="1">HW T2.11</strain>
    </source>
</reference>
<dbReference type="Proteomes" id="UP000708298">
    <property type="component" value="Unassembled WGS sequence"/>
</dbReference>
<dbReference type="AlphaFoldDB" id="A0A964E0Q5"/>
<evidence type="ECO:0000313" key="1">
    <source>
        <dbReference type="EMBL" id="MCB8877412.1"/>
    </source>
</evidence>
<evidence type="ECO:0008006" key="3">
    <source>
        <dbReference type="Google" id="ProtNLM"/>
    </source>
</evidence>
<gene>
    <name evidence="1" type="ORF">ASILVAE211_19620</name>
</gene>
<sequence>MLVADPGAATGFCALVLARAAGAVMWIGAEPDIWPDGLSAFGLLASDLILASARRAQDGLWAFEEALRSPGIAGAALMLDGPAPDLIAARRLQLAAEAGGGVGLLILPDTDRMPPSAARSRWRVEAMRSASEPAWDLTLLRASGGRTARWSVVWDRQAQDLRLAAAEFSPLSRAVAGGRLP</sequence>
<reference evidence="1" key="2">
    <citation type="submission" date="2021-01" db="EMBL/GenBank/DDBJ databases">
        <authorList>
            <person name="Mieszkin S."/>
            <person name="Pouder E."/>
            <person name="Alain K."/>
        </authorList>
    </citation>
    <scope>NUCLEOTIDE SEQUENCE</scope>
    <source>
        <strain evidence="1">HW T2.11</strain>
    </source>
</reference>
<proteinExistence type="predicted"/>
<dbReference type="InterPro" id="IPR027417">
    <property type="entry name" value="P-loop_NTPase"/>
</dbReference>
<evidence type="ECO:0000313" key="2">
    <source>
        <dbReference type="Proteomes" id="UP000708298"/>
    </source>
</evidence>
<keyword evidence="2" id="KW-1185">Reference proteome</keyword>
<protein>
    <recommendedName>
        <fullName evidence="3">Protein ImuA</fullName>
    </recommendedName>
</protein>
<dbReference type="SUPFAM" id="SSF52540">
    <property type="entry name" value="P-loop containing nucleoside triphosphate hydrolases"/>
    <property type="match status" value="1"/>
</dbReference>
<name>A0A964E0Q5_9PROT</name>